<dbReference type="InterPro" id="IPR006158">
    <property type="entry name" value="Cobalamin-bd"/>
</dbReference>
<evidence type="ECO:0000313" key="9">
    <source>
        <dbReference type="Proteomes" id="UP000705867"/>
    </source>
</evidence>
<comment type="caution">
    <text evidence="8">The sequence shown here is derived from an EMBL/GenBank/DDBJ whole genome shotgun (WGS) entry which is preliminary data.</text>
</comment>
<accession>A0A953JAC1</accession>
<organism evidence="8 9">
    <name type="scientific">Candidatus Nitrobium versatile</name>
    <dbReference type="NCBI Taxonomy" id="2884831"/>
    <lineage>
        <taxon>Bacteria</taxon>
        <taxon>Pseudomonadati</taxon>
        <taxon>Nitrospirota</taxon>
        <taxon>Nitrospiria</taxon>
        <taxon>Nitrospirales</taxon>
        <taxon>Nitrospiraceae</taxon>
        <taxon>Candidatus Nitrobium</taxon>
    </lineage>
</organism>
<comment type="cofactor">
    <cofactor evidence="1">
        <name>[4Fe-4S] cluster</name>
        <dbReference type="ChEBI" id="CHEBI:49883"/>
    </cofactor>
</comment>
<dbReference type="SUPFAM" id="SSF102114">
    <property type="entry name" value="Radical SAM enzymes"/>
    <property type="match status" value="1"/>
</dbReference>
<dbReference type="GO" id="GO:0031419">
    <property type="term" value="F:cobalamin binding"/>
    <property type="evidence" value="ECO:0007669"/>
    <property type="project" value="InterPro"/>
</dbReference>
<dbReference type="EMBL" id="JAIOIV010000058">
    <property type="protein sequence ID" value="MBZ0155984.1"/>
    <property type="molecule type" value="Genomic_DNA"/>
</dbReference>
<dbReference type="Pfam" id="PF02310">
    <property type="entry name" value="B12-binding"/>
    <property type="match status" value="1"/>
</dbReference>
<dbReference type="GO" id="GO:0003824">
    <property type="term" value="F:catalytic activity"/>
    <property type="evidence" value="ECO:0007669"/>
    <property type="project" value="InterPro"/>
</dbReference>
<dbReference type="GO" id="GO:0051536">
    <property type="term" value="F:iron-sulfur cluster binding"/>
    <property type="evidence" value="ECO:0007669"/>
    <property type="project" value="UniProtKB-KW"/>
</dbReference>
<dbReference type="InterPro" id="IPR051198">
    <property type="entry name" value="BchE-like"/>
</dbReference>
<dbReference type="InterPro" id="IPR023404">
    <property type="entry name" value="rSAM_horseshoe"/>
</dbReference>
<feature type="domain" description="Radical SAM core" evidence="7">
    <location>
        <begin position="202"/>
        <end position="439"/>
    </location>
</feature>
<keyword evidence="5" id="KW-0411">Iron-sulfur</keyword>
<dbReference type="InterPro" id="IPR006638">
    <property type="entry name" value="Elp3/MiaA/NifB-like_rSAM"/>
</dbReference>
<evidence type="ECO:0000256" key="1">
    <source>
        <dbReference type="ARBA" id="ARBA00001966"/>
    </source>
</evidence>
<name>A0A953JAC1_9BACT</name>
<dbReference type="CDD" id="cd01335">
    <property type="entry name" value="Radical_SAM"/>
    <property type="match status" value="1"/>
</dbReference>
<dbReference type="Gene3D" id="3.80.30.20">
    <property type="entry name" value="tm_1862 like domain"/>
    <property type="match status" value="1"/>
</dbReference>
<dbReference type="PROSITE" id="PS51918">
    <property type="entry name" value="RADICAL_SAM"/>
    <property type="match status" value="1"/>
</dbReference>
<dbReference type="Gene3D" id="3.40.50.280">
    <property type="entry name" value="Cobalamin-binding domain"/>
    <property type="match status" value="1"/>
</dbReference>
<evidence type="ECO:0000313" key="8">
    <source>
        <dbReference type="EMBL" id="MBZ0155984.1"/>
    </source>
</evidence>
<proteinExistence type="predicted"/>
<keyword evidence="4" id="KW-0408">Iron</keyword>
<dbReference type="InterPro" id="IPR007197">
    <property type="entry name" value="rSAM"/>
</dbReference>
<gene>
    <name evidence="8" type="ORF">K8I29_07180</name>
</gene>
<evidence type="ECO:0000256" key="4">
    <source>
        <dbReference type="ARBA" id="ARBA00023004"/>
    </source>
</evidence>
<evidence type="ECO:0000256" key="2">
    <source>
        <dbReference type="ARBA" id="ARBA00022691"/>
    </source>
</evidence>
<feature type="domain" description="B12-binding" evidence="6">
    <location>
        <begin position="5"/>
        <end position="141"/>
    </location>
</feature>
<reference evidence="8" key="2">
    <citation type="submission" date="2021-08" db="EMBL/GenBank/DDBJ databases">
        <authorList>
            <person name="Dalcin Martins P."/>
        </authorList>
    </citation>
    <scope>NUCLEOTIDE SEQUENCE</scope>
    <source>
        <strain evidence="8">MAG_39</strain>
    </source>
</reference>
<dbReference type="PANTHER" id="PTHR43409">
    <property type="entry name" value="ANAEROBIC MAGNESIUM-PROTOPORPHYRIN IX MONOMETHYL ESTER CYCLASE-RELATED"/>
    <property type="match status" value="1"/>
</dbReference>
<dbReference type="SFLD" id="SFLDG01082">
    <property type="entry name" value="B12-binding_domain_containing"/>
    <property type="match status" value="1"/>
</dbReference>
<evidence type="ECO:0000256" key="5">
    <source>
        <dbReference type="ARBA" id="ARBA00023014"/>
    </source>
</evidence>
<dbReference type="PROSITE" id="PS51332">
    <property type="entry name" value="B12_BINDING"/>
    <property type="match status" value="1"/>
</dbReference>
<dbReference type="AlphaFoldDB" id="A0A953JAC1"/>
<evidence type="ECO:0000256" key="3">
    <source>
        <dbReference type="ARBA" id="ARBA00022723"/>
    </source>
</evidence>
<protein>
    <submittedName>
        <fullName evidence="8">B12-binding domain-containing radical SAM protein</fullName>
    </submittedName>
</protein>
<keyword evidence="3" id="KW-0479">Metal-binding</keyword>
<dbReference type="Proteomes" id="UP000705867">
    <property type="component" value="Unassembled WGS sequence"/>
</dbReference>
<dbReference type="SMART" id="SM00729">
    <property type="entry name" value="Elp3"/>
    <property type="match status" value="1"/>
</dbReference>
<sequence length="477" mass="54375">MGSHTPEITLVSPFEDITAYGVRLLSAILRREGYSTKIVFMPYILREGAEDSLDALAEKIQQISAGSSLLGFSFFTCHFPFVAKLSSKMREKVKIPIVWGGKHITPLPQDAVGYADIVCIGESEISLKSLLQAVGRGEDYRSLAGVWKVGEGDPAQKALPPVVEDLDALPYPDYSQQGHYLWDGSRMLTMDDKVLEAHVWKSPNGRIVYHTMASRGCLYSCTYCSTFKDLYKGQKYLRMRSIENVVDEIGAMVARFPFVGEVHLSDDNFFAMKDEQLEDFARLYKQRVGLPLRCLGHPQDVTRKKLEVMIDAGMNEFQIGIQTGCKNTQKLYRRGPSAEKVLETVKLLNSFKGRLRPFYDFIIDNPYESKEDVLETLRMINQFPHPYHLNVFSLIFLPGTELHRKAMKDGMIFDMTRIFEFRKESYLNIIFHIYNLGLPRWFTGLLISKPVVALLDNRLAVSAFYSLRKMVKKVLKA</sequence>
<reference evidence="8" key="1">
    <citation type="journal article" date="2021" name="bioRxiv">
        <title>Unraveling nitrogen, sulfur and carbon metabolic pathways and microbial community transcriptional responses to substrate deprivation and toxicity stresses in a bioreactor mimicking anoxic brackish coastal sediment conditions.</title>
        <authorList>
            <person name="Martins P.D."/>
            <person name="Echeveste M.J."/>
            <person name="Arshad A."/>
            <person name="Kurth J."/>
            <person name="Ouboter H."/>
            <person name="Jetten M.S.M."/>
            <person name="Welte C.U."/>
        </authorList>
    </citation>
    <scope>NUCLEOTIDE SEQUENCE</scope>
    <source>
        <strain evidence="8">MAG_39</strain>
    </source>
</reference>
<dbReference type="Pfam" id="PF04055">
    <property type="entry name" value="Radical_SAM"/>
    <property type="match status" value="1"/>
</dbReference>
<dbReference type="InterPro" id="IPR058240">
    <property type="entry name" value="rSAM_sf"/>
</dbReference>
<evidence type="ECO:0000259" key="6">
    <source>
        <dbReference type="PROSITE" id="PS51332"/>
    </source>
</evidence>
<dbReference type="SFLD" id="SFLDS00029">
    <property type="entry name" value="Radical_SAM"/>
    <property type="match status" value="1"/>
</dbReference>
<evidence type="ECO:0000259" key="7">
    <source>
        <dbReference type="PROSITE" id="PS51918"/>
    </source>
</evidence>
<dbReference type="GO" id="GO:0046872">
    <property type="term" value="F:metal ion binding"/>
    <property type="evidence" value="ECO:0007669"/>
    <property type="project" value="UniProtKB-KW"/>
</dbReference>
<keyword evidence="2" id="KW-0949">S-adenosyl-L-methionine</keyword>